<keyword evidence="3" id="KW-1185">Reference proteome</keyword>
<feature type="compositionally biased region" description="Polar residues" evidence="1">
    <location>
        <begin position="103"/>
        <end position="116"/>
    </location>
</feature>
<evidence type="ECO:0000313" key="2">
    <source>
        <dbReference type="EMBL" id="PON96414.1"/>
    </source>
</evidence>
<feature type="compositionally biased region" description="Basic residues" evidence="1">
    <location>
        <begin position="37"/>
        <end position="52"/>
    </location>
</feature>
<feature type="compositionally biased region" description="Basic and acidic residues" evidence="1">
    <location>
        <begin position="74"/>
        <end position="91"/>
    </location>
</feature>
<dbReference type="EMBL" id="JXTC01000038">
    <property type="protein sequence ID" value="PON96414.1"/>
    <property type="molecule type" value="Genomic_DNA"/>
</dbReference>
<feature type="compositionally biased region" description="Basic and acidic residues" evidence="1">
    <location>
        <begin position="1"/>
        <end position="10"/>
    </location>
</feature>
<name>A0A2P5FF65_TREOI</name>
<dbReference type="InParanoid" id="A0A2P5FF65"/>
<comment type="caution">
    <text evidence="2">The sequence shown here is derived from an EMBL/GenBank/DDBJ whole genome shotgun (WGS) entry which is preliminary data.</text>
</comment>
<proteinExistence type="predicted"/>
<dbReference type="AlphaFoldDB" id="A0A2P5FF65"/>
<feature type="region of interest" description="Disordered" evidence="1">
    <location>
        <begin position="1"/>
        <end position="116"/>
    </location>
</feature>
<protein>
    <submittedName>
        <fullName evidence="2">Uncharacterized protein</fullName>
    </submittedName>
</protein>
<evidence type="ECO:0000313" key="3">
    <source>
        <dbReference type="Proteomes" id="UP000237000"/>
    </source>
</evidence>
<reference evidence="3" key="1">
    <citation type="submission" date="2016-06" db="EMBL/GenBank/DDBJ databases">
        <title>Parallel loss of symbiosis genes in relatives of nitrogen-fixing non-legume Parasponia.</title>
        <authorList>
            <person name="Van Velzen R."/>
            <person name="Holmer R."/>
            <person name="Bu F."/>
            <person name="Rutten L."/>
            <person name="Van Zeijl A."/>
            <person name="Liu W."/>
            <person name="Santuari L."/>
            <person name="Cao Q."/>
            <person name="Sharma T."/>
            <person name="Shen D."/>
            <person name="Roswanjaya Y."/>
            <person name="Wardhani T."/>
            <person name="Kalhor M.S."/>
            <person name="Jansen J."/>
            <person name="Van den Hoogen J."/>
            <person name="Gungor B."/>
            <person name="Hartog M."/>
            <person name="Hontelez J."/>
            <person name="Verver J."/>
            <person name="Yang W.-C."/>
            <person name="Schijlen E."/>
            <person name="Repin R."/>
            <person name="Schilthuizen M."/>
            <person name="Schranz E."/>
            <person name="Heidstra R."/>
            <person name="Miyata K."/>
            <person name="Fedorova E."/>
            <person name="Kohlen W."/>
            <person name="Bisseling T."/>
            <person name="Smit S."/>
            <person name="Geurts R."/>
        </authorList>
    </citation>
    <scope>NUCLEOTIDE SEQUENCE [LARGE SCALE GENOMIC DNA]</scope>
    <source>
        <strain evidence="3">cv. RG33-2</strain>
    </source>
</reference>
<accession>A0A2P5FF65</accession>
<gene>
    <name evidence="2" type="ORF">TorRG33x02_076870</name>
</gene>
<dbReference type="Proteomes" id="UP000237000">
    <property type="component" value="Unassembled WGS sequence"/>
</dbReference>
<organism evidence="2 3">
    <name type="scientific">Trema orientale</name>
    <name type="common">Charcoal tree</name>
    <name type="synonym">Celtis orientalis</name>
    <dbReference type="NCBI Taxonomy" id="63057"/>
    <lineage>
        <taxon>Eukaryota</taxon>
        <taxon>Viridiplantae</taxon>
        <taxon>Streptophyta</taxon>
        <taxon>Embryophyta</taxon>
        <taxon>Tracheophyta</taxon>
        <taxon>Spermatophyta</taxon>
        <taxon>Magnoliopsida</taxon>
        <taxon>eudicotyledons</taxon>
        <taxon>Gunneridae</taxon>
        <taxon>Pentapetalae</taxon>
        <taxon>rosids</taxon>
        <taxon>fabids</taxon>
        <taxon>Rosales</taxon>
        <taxon>Cannabaceae</taxon>
        <taxon>Trema</taxon>
    </lineage>
</organism>
<sequence length="116" mass="13010">MGESGARCELETAAAGHVQSAVPAGPFREPEPSPHRLPAKHFRRRLASRLPRRWLLPSQQKMHPHQASRSSPSRADRSRVTKMLTAEEHPRSLAIPPLDQRPFPNSTSLSPFHTNQ</sequence>
<evidence type="ECO:0000256" key="1">
    <source>
        <dbReference type="SAM" id="MobiDB-lite"/>
    </source>
</evidence>